<dbReference type="RefSeq" id="WP_207163658.1">
    <property type="nucleotide sequence ID" value="NZ_CP071382.1"/>
</dbReference>
<evidence type="ECO:0000313" key="1">
    <source>
        <dbReference type="EMBL" id="QSV45867.1"/>
    </source>
</evidence>
<evidence type="ECO:0000313" key="2">
    <source>
        <dbReference type="Proteomes" id="UP000663651"/>
    </source>
</evidence>
<organism evidence="1 2">
    <name type="scientific">Geobacter benzoatilyticus</name>
    <dbReference type="NCBI Taxonomy" id="2815309"/>
    <lineage>
        <taxon>Bacteria</taxon>
        <taxon>Pseudomonadati</taxon>
        <taxon>Thermodesulfobacteriota</taxon>
        <taxon>Desulfuromonadia</taxon>
        <taxon>Geobacterales</taxon>
        <taxon>Geobacteraceae</taxon>
        <taxon>Geobacter</taxon>
    </lineage>
</organism>
<gene>
    <name evidence="1" type="ORF">JZM60_00795</name>
</gene>
<proteinExistence type="predicted"/>
<name>A0ABX7Q363_9BACT</name>
<reference evidence="1 2" key="1">
    <citation type="submission" date="2021-03" db="EMBL/GenBank/DDBJ databases">
        <title>Geobacter metallireducens gen. nov. sp. nov., a microorganism capable of coupling the complete oxidation of organic compounds to the reduction of iron and other metals.</title>
        <authorList>
            <person name="Li Y."/>
        </authorList>
    </citation>
    <scope>NUCLEOTIDE SEQUENCE [LARGE SCALE GENOMIC DNA]</scope>
    <source>
        <strain evidence="1 2">Jerry-YX</strain>
    </source>
</reference>
<accession>A0ABX7Q363</accession>
<dbReference type="SUPFAM" id="SSF48695">
    <property type="entry name" value="Multiheme cytochromes"/>
    <property type="match status" value="1"/>
</dbReference>
<keyword evidence="2" id="KW-1185">Reference proteome</keyword>
<dbReference type="Proteomes" id="UP000663651">
    <property type="component" value="Chromosome"/>
</dbReference>
<dbReference type="PROSITE" id="PS51257">
    <property type="entry name" value="PROKAR_LIPOPROTEIN"/>
    <property type="match status" value="1"/>
</dbReference>
<dbReference type="EMBL" id="CP071382">
    <property type="protein sequence ID" value="QSV45867.1"/>
    <property type="molecule type" value="Genomic_DNA"/>
</dbReference>
<sequence length="243" mass="27112">MRRLRGDSMRISLLTMVAVAVMLLGGCGGMNSSNSDAPKADEAHEPSWVTYHRNALIDTSAPFDQYSTGRALINSHIMNECDVCHARGVRDLHNAPECLNCHILDPVTYPFQCYSCHGGSPVVTFDKWFARFSSARRGTPISQEFRDNVSSGNYHKRDVSPATNHDVLHLQSVDQQVCRRCHDDPTGQERSLADRHHALMNSNEPWVATDGCFYCHSFSFIIGPGGIPEFDFTPDRNCAICHN</sequence>
<protein>
    <submittedName>
        <fullName evidence="1">Uncharacterized protein</fullName>
    </submittedName>
</protein>
<dbReference type="InterPro" id="IPR036280">
    <property type="entry name" value="Multihaem_cyt_sf"/>
</dbReference>